<comment type="function">
    <text evidence="5">Required for morphogenesis and for the elongation of the flagellar filament by facilitating polymerization of the flagellin monomers at the tip of growing filament. Forms a capping structure, which prevents flagellin subunits (transported through the central channel of the flagellum) from leaking out without polymerization at the distal end.</text>
</comment>
<evidence type="ECO:0000256" key="1">
    <source>
        <dbReference type="ARBA" id="ARBA00009764"/>
    </source>
</evidence>
<dbReference type="Pfam" id="PF07195">
    <property type="entry name" value="FliD_C"/>
    <property type="match status" value="1"/>
</dbReference>
<keyword evidence="5" id="KW-0964">Secreted</keyword>
<gene>
    <name evidence="8" type="ORF">J2W69_002048</name>
</gene>
<comment type="similarity">
    <text evidence="1 5">Belongs to the FliD family.</text>
</comment>
<proteinExistence type="inferred from homology"/>
<feature type="domain" description="Flagellar hook-associated protein 2 N-terminal" evidence="6">
    <location>
        <begin position="4"/>
        <end position="101"/>
    </location>
</feature>
<evidence type="ECO:0000256" key="2">
    <source>
        <dbReference type="ARBA" id="ARBA00011255"/>
    </source>
</evidence>
<sequence length="428" mass="45866">MAFSSIDPAYLAQQYTQIERASKDNVLKAQQNRFSTLLSSYKKLETSLSSMQDLLKSFTKDKELLANTATTNQDSVLGVKVGGNAVAGDYEIFVQQIAQHHQMSLAFNSTDTLPADGQFQLTVAGESFSVDLSTLSPGAGLTGLATAINKAADNSGVQATVVRSGTQSYLVLTSKESGAANAISMNFVPGADTSGADIGAAVAGATQLKAAQDAIVKLGAENAITVTSASNQLENVIAGVTIDLKKAQLGTDQPVQIKVEQDPKAVEEKLKKFVDGYNALIKQISSDSSLNSDTMARSISNQMRQSFQKLYEGTPLSSIGIAFDRNGVLSVDSKKLSSALSENPTKIEDMLVGNSGLFSGLQASLEPFTKRSGMMKSKQQTIQASLDMVTEKQKRHDYSMDMVYKRYVAQFTQMQVTMAQLESSMSQF</sequence>
<keyword evidence="9" id="KW-1185">Reference proteome</keyword>
<evidence type="ECO:0000256" key="3">
    <source>
        <dbReference type="ARBA" id="ARBA00023054"/>
    </source>
</evidence>
<accession>A0ABU1VZF8</accession>
<dbReference type="Proteomes" id="UP001257909">
    <property type="component" value="Unassembled WGS sequence"/>
</dbReference>
<name>A0ABU1VZF8_9GAMM</name>
<evidence type="ECO:0000256" key="4">
    <source>
        <dbReference type="ARBA" id="ARBA00023143"/>
    </source>
</evidence>
<comment type="subunit">
    <text evidence="2 5">Homopentamer.</text>
</comment>
<dbReference type="PANTHER" id="PTHR30288">
    <property type="entry name" value="FLAGELLAR CAP/ASSEMBLY PROTEIN FLID"/>
    <property type="match status" value="1"/>
</dbReference>
<dbReference type="InterPro" id="IPR003481">
    <property type="entry name" value="FliD_N"/>
</dbReference>
<evidence type="ECO:0000256" key="5">
    <source>
        <dbReference type="RuleBase" id="RU362066"/>
    </source>
</evidence>
<dbReference type="InterPro" id="IPR040026">
    <property type="entry name" value="FliD"/>
</dbReference>
<keyword evidence="4 5" id="KW-0975">Bacterial flagellum</keyword>
<dbReference type="RefSeq" id="WP_310277655.1">
    <property type="nucleotide sequence ID" value="NZ_JAVDWR010000005.1"/>
</dbReference>
<keyword evidence="8" id="KW-0966">Cell projection</keyword>
<dbReference type="EMBL" id="JAVDWR010000005">
    <property type="protein sequence ID" value="MDR7121107.1"/>
    <property type="molecule type" value="Genomic_DNA"/>
</dbReference>
<dbReference type="Pfam" id="PF07196">
    <property type="entry name" value="Flagellin_IN"/>
    <property type="match status" value="1"/>
</dbReference>
<evidence type="ECO:0000259" key="6">
    <source>
        <dbReference type="Pfam" id="PF02465"/>
    </source>
</evidence>
<protein>
    <recommendedName>
        <fullName evidence="5">Flagellar hook-associated protein 2</fullName>
        <shortName evidence="5">HAP2</shortName>
    </recommendedName>
    <alternativeName>
        <fullName evidence="5">Flagellar cap protein</fullName>
    </alternativeName>
</protein>
<evidence type="ECO:0000313" key="9">
    <source>
        <dbReference type="Proteomes" id="UP001257909"/>
    </source>
</evidence>
<evidence type="ECO:0000259" key="7">
    <source>
        <dbReference type="Pfam" id="PF07195"/>
    </source>
</evidence>
<keyword evidence="8" id="KW-0282">Flagellum</keyword>
<feature type="domain" description="Flagellar hook-associated protein 2 C-terminal" evidence="7">
    <location>
        <begin position="211"/>
        <end position="422"/>
    </location>
</feature>
<evidence type="ECO:0000313" key="8">
    <source>
        <dbReference type="EMBL" id="MDR7121107.1"/>
    </source>
</evidence>
<dbReference type="InterPro" id="IPR010810">
    <property type="entry name" value="Flagellin_hook_IN_motif"/>
</dbReference>
<dbReference type="PANTHER" id="PTHR30288:SF0">
    <property type="entry name" value="FLAGELLAR HOOK-ASSOCIATED PROTEIN 2"/>
    <property type="match status" value="1"/>
</dbReference>
<comment type="subcellular location">
    <subcellularLocation>
        <location evidence="5">Secreted</location>
    </subcellularLocation>
    <subcellularLocation>
        <location evidence="5">Bacterial flagellum</location>
    </subcellularLocation>
</comment>
<keyword evidence="3" id="KW-0175">Coiled coil</keyword>
<comment type="caution">
    <text evidence="8">The sequence shown here is derived from an EMBL/GenBank/DDBJ whole genome shotgun (WGS) entry which is preliminary data.</text>
</comment>
<reference evidence="8 9" key="1">
    <citation type="submission" date="2023-07" db="EMBL/GenBank/DDBJ databases">
        <title>Sorghum-associated microbial communities from plants grown in Nebraska, USA.</title>
        <authorList>
            <person name="Schachtman D."/>
        </authorList>
    </citation>
    <scope>NUCLEOTIDE SEQUENCE [LARGE SCALE GENOMIC DNA]</scope>
    <source>
        <strain evidence="8 9">4138</strain>
    </source>
</reference>
<dbReference type="InterPro" id="IPR010809">
    <property type="entry name" value="FliD_C"/>
</dbReference>
<organism evidence="8 9">
    <name type="scientific">Rheinheimera soli</name>
    <dbReference type="NCBI Taxonomy" id="443616"/>
    <lineage>
        <taxon>Bacteria</taxon>
        <taxon>Pseudomonadati</taxon>
        <taxon>Pseudomonadota</taxon>
        <taxon>Gammaproteobacteria</taxon>
        <taxon>Chromatiales</taxon>
        <taxon>Chromatiaceae</taxon>
        <taxon>Rheinheimera</taxon>
    </lineage>
</organism>
<keyword evidence="8" id="KW-0969">Cilium</keyword>
<dbReference type="Pfam" id="PF02465">
    <property type="entry name" value="FliD_N"/>
    <property type="match status" value="1"/>
</dbReference>